<evidence type="ECO:0000313" key="4">
    <source>
        <dbReference type="EMBL" id="MDQ1107786.1"/>
    </source>
</evidence>
<dbReference type="AlphaFoldDB" id="A0AAP5AGE7"/>
<dbReference type="Gene3D" id="3.10.580.10">
    <property type="entry name" value="CBS-domain"/>
    <property type="match status" value="1"/>
</dbReference>
<keyword evidence="1 2" id="KW-0129">CBS domain</keyword>
<dbReference type="RefSeq" id="WP_095364327.1">
    <property type="nucleotide sequence ID" value="NZ_CP183298.1"/>
</dbReference>
<reference evidence="4" key="1">
    <citation type="submission" date="2023-07" db="EMBL/GenBank/DDBJ databases">
        <title>Functional and genomic diversity of the sorghum phyllosphere microbiome.</title>
        <authorList>
            <person name="Shade A."/>
        </authorList>
    </citation>
    <scope>NUCLEOTIDE SEQUENCE</scope>
    <source>
        <strain evidence="4">SORGH_AS_0457</strain>
    </source>
</reference>
<evidence type="ECO:0000313" key="5">
    <source>
        <dbReference type="Proteomes" id="UP001226084"/>
    </source>
</evidence>
<evidence type="ECO:0000256" key="1">
    <source>
        <dbReference type="ARBA" id="ARBA00023122"/>
    </source>
</evidence>
<protein>
    <submittedName>
        <fullName evidence="4">CBS domain-containing protein</fullName>
    </submittedName>
</protein>
<feature type="domain" description="CBS" evidence="3">
    <location>
        <begin position="76"/>
        <end position="131"/>
    </location>
</feature>
<accession>A0AAP5AGE7</accession>
<gene>
    <name evidence="4" type="ORF">QE424_000945</name>
</gene>
<organism evidence="4 5">
    <name type="scientific">Stenotrophomonas rhizophila</name>
    <dbReference type="NCBI Taxonomy" id="216778"/>
    <lineage>
        <taxon>Bacteria</taxon>
        <taxon>Pseudomonadati</taxon>
        <taxon>Pseudomonadota</taxon>
        <taxon>Gammaproteobacteria</taxon>
        <taxon>Lysobacterales</taxon>
        <taxon>Lysobacteraceae</taxon>
        <taxon>Stenotrophomonas</taxon>
    </lineage>
</organism>
<feature type="domain" description="CBS" evidence="3">
    <location>
        <begin position="11"/>
        <end position="67"/>
    </location>
</feature>
<dbReference type="PROSITE" id="PS51371">
    <property type="entry name" value="CBS"/>
    <property type="match status" value="2"/>
</dbReference>
<dbReference type="Pfam" id="PF00571">
    <property type="entry name" value="CBS"/>
    <property type="match status" value="2"/>
</dbReference>
<evidence type="ECO:0000259" key="3">
    <source>
        <dbReference type="PROSITE" id="PS51371"/>
    </source>
</evidence>
<proteinExistence type="predicted"/>
<dbReference type="Proteomes" id="UP001226084">
    <property type="component" value="Unassembled WGS sequence"/>
</dbReference>
<dbReference type="InterPro" id="IPR000644">
    <property type="entry name" value="CBS_dom"/>
</dbReference>
<dbReference type="CDD" id="cd04623">
    <property type="entry name" value="CBS_pair_bac_euk"/>
    <property type="match status" value="1"/>
</dbReference>
<sequence length="143" mass="15481">MTTVRQLLEGKSPEVFAVGPESAVIDAIRLMADKGIGAVLVMDGRSLVGILSERDYARKIVLHDRSSRSTKVSDIMTAKVVTVAPSEQVEHCLQLVTDYRIRHLPVVDSGGVIGVISIGDLVKSVIDEQAQKLDQLQQYIVAG</sequence>
<evidence type="ECO:0000256" key="2">
    <source>
        <dbReference type="PROSITE-ProRule" id="PRU00703"/>
    </source>
</evidence>
<dbReference type="PANTHER" id="PTHR43080">
    <property type="entry name" value="CBS DOMAIN-CONTAINING PROTEIN CBSX3, MITOCHONDRIAL"/>
    <property type="match status" value="1"/>
</dbReference>
<dbReference type="InterPro" id="IPR046342">
    <property type="entry name" value="CBS_dom_sf"/>
</dbReference>
<dbReference type="SUPFAM" id="SSF54631">
    <property type="entry name" value="CBS-domain pair"/>
    <property type="match status" value="1"/>
</dbReference>
<comment type="caution">
    <text evidence="4">The sequence shown here is derived from an EMBL/GenBank/DDBJ whole genome shotgun (WGS) entry which is preliminary data.</text>
</comment>
<dbReference type="EMBL" id="JAUTAS010000001">
    <property type="protein sequence ID" value="MDQ1107786.1"/>
    <property type="molecule type" value="Genomic_DNA"/>
</dbReference>
<dbReference type="InterPro" id="IPR044725">
    <property type="entry name" value="CBSX3_CBS_dom"/>
</dbReference>
<name>A0AAP5AGE7_9GAMM</name>
<dbReference type="PANTHER" id="PTHR43080:SF2">
    <property type="entry name" value="CBS DOMAIN-CONTAINING PROTEIN"/>
    <property type="match status" value="1"/>
</dbReference>
<dbReference type="InterPro" id="IPR051257">
    <property type="entry name" value="Diverse_CBS-Domain"/>
</dbReference>
<dbReference type="SMART" id="SM00116">
    <property type="entry name" value="CBS"/>
    <property type="match status" value="2"/>
</dbReference>